<evidence type="ECO:0000256" key="1">
    <source>
        <dbReference type="SAM" id="Coils"/>
    </source>
</evidence>
<keyword evidence="1" id="KW-0175">Coiled coil</keyword>
<evidence type="ECO:0000256" key="2">
    <source>
        <dbReference type="SAM" id="MobiDB-lite"/>
    </source>
</evidence>
<dbReference type="SUPFAM" id="SSF48371">
    <property type="entry name" value="ARM repeat"/>
    <property type="match status" value="1"/>
</dbReference>
<dbReference type="InterPro" id="IPR024095">
    <property type="entry name" value="Vesicle_P115"/>
</dbReference>
<feature type="region of interest" description="Disordered" evidence="2">
    <location>
        <begin position="663"/>
        <end position="760"/>
    </location>
</feature>
<dbReference type="Gene3D" id="1.25.10.10">
    <property type="entry name" value="Leucine-rich Repeat Variant"/>
    <property type="match status" value="1"/>
</dbReference>
<feature type="region of interest" description="Disordered" evidence="2">
    <location>
        <begin position="835"/>
        <end position="861"/>
    </location>
</feature>
<accession>A0A1D1ZW64</accession>
<dbReference type="GO" id="GO:0048211">
    <property type="term" value="P:Golgi vesicle docking"/>
    <property type="evidence" value="ECO:0007669"/>
    <property type="project" value="TreeGrafter"/>
</dbReference>
<dbReference type="InterPro" id="IPR016024">
    <property type="entry name" value="ARM-type_fold"/>
</dbReference>
<dbReference type="InterPro" id="IPR011989">
    <property type="entry name" value="ARM-like"/>
</dbReference>
<dbReference type="GO" id="GO:0006888">
    <property type="term" value="P:endoplasmic reticulum to Golgi vesicle-mediated transport"/>
    <property type="evidence" value="ECO:0007669"/>
    <property type="project" value="TreeGrafter"/>
</dbReference>
<dbReference type="GO" id="GO:0006886">
    <property type="term" value="P:intracellular protein transport"/>
    <property type="evidence" value="ECO:0007669"/>
    <property type="project" value="InterPro"/>
</dbReference>
<dbReference type="GO" id="GO:0005783">
    <property type="term" value="C:endoplasmic reticulum"/>
    <property type="evidence" value="ECO:0007669"/>
    <property type="project" value="TreeGrafter"/>
</dbReference>
<dbReference type="PANTHER" id="PTHR10013">
    <property type="entry name" value="GENERAL VESICULAR TRANSPORT FACTOR P115"/>
    <property type="match status" value="1"/>
</dbReference>
<reference evidence="4" key="1">
    <citation type="submission" date="2015-08" db="EMBL/GenBank/DDBJ databases">
        <authorList>
            <person name="Babu N.S."/>
            <person name="Beckwith C.J."/>
            <person name="Beseler K.G."/>
            <person name="Brison A."/>
            <person name="Carone J.V."/>
            <person name="Caskin T.P."/>
            <person name="Diamond M."/>
            <person name="Durham M.E."/>
            <person name="Foxe J.M."/>
            <person name="Go M."/>
            <person name="Henderson B.A."/>
            <person name="Jones I.B."/>
            <person name="McGettigan J.A."/>
            <person name="Micheletti S.J."/>
            <person name="Nasrallah M.E."/>
            <person name="Ortiz D."/>
            <person name="Piller C.R."/>
            <person name="Privatt S.R."/>
            <person name="Schneider S.L."/>
            <person name="Sharp S."/>
            <person name="Smith T.C."/>
            <person name="Stanton J.D."/>
            <person name="Ullery H.E."/>
            <person name="Wilson R.J."/>
            <person name="Serrano M.G."/>
            <person name="Buck G."/>
            <person name="Lee V."/>
            <person name="Wang Y."/>
            <person name="Carvalho R."/>
            <person name="Voegtly L."/>
            <person name="Shi R."/>
            <person name="Duckworth R."/>
            <person name="Johnson A."/>
            <person name="Loviza R."/>
            <person name="Walstead R."/>
            <person name="Shah Z."/>
            <person name="Kiflezghi M."/>
            <person name="Wade K."/>
            <person name="Ball S.L."/>
            <person name="Bradley K.W."/>
            <person name="Asai D.J."/>
            <person name="Bowman C.A."/>
            <person name="Russell D.A."/>
            <person name="Pope W.H."/>
            <person name="Jacobs-Sera D."/>
            <person name="Hendrix R.W."/>
            <person name="Hatfull G.F."/>
        </authorList>
    </citation>
    <scope>NUCLEOTIDE SEQUENCE</scope>
</reference>
<sequence>MNRLNKFLASPAQDRAGPRVDALIHRATESSFPGDRKEAVAELKDLISQDAAARTALGSFGFPPLLTLTGEDLELDRSITECLAIAVFAEDGESGAVDGQQLARTPGALPFFLRNLLPETDFYIKYHSLQALRGLVAACPSLVQEAVQGEPLAVGALLDVLSGGHEVLRNEVLLLLSCLLPGAPELAKLVVFEGGFDRLLDIAREEGLGAPGAPASLVAADCLDLGAALVRDNPATLRMLWGTGHLSPLLGLLPGDAADPILPALLRLVAAAAGPSQAVSRQGSGLGGGAETRQHVLAAALAAGWLPRLLALGLGSCLGTEPAHDQQQAEALLTLSCLLHDAPATRDAFLATTQPAVASALRLPPATTAPGLLLTAALSGKLGPRAAAGADRVLEACALDPGATLALPADGEGLRLGECLRLAPRDCEGAGVDAEATRVALGAARTAAALAHALLRAGAAERATLLLRAPRLMDEVAASLAAATAAASAQARDSPRAFAAQAVLAGGLRAVLAWTAGCPAAAGAFLAAAARAPFLMGAVGGRGAAGDALCRGLAALVLGVCALDGRACAEAGAQQTAARLADVVRGAAMGEGAYRGLTQALARHASVRCASLDRLTARDEESGAEVLVLTPRWGAALADCAARVEAGLFGAAPAGDGAWAGGYQGQSLEAAPPVSTSADPAPARDPPHAASTASGDSNGRDIAPPPALRPLPAIGASSPALWNAGQGASSPSSGPLPTHPGPQATLQPPAQPPQPTTDSPATLADLAEARAALQDALAEAAGLRTSLQASRDEADALRASLSRLEGEMEGLSSAYSSLDSHAAELQAELARLRKRERHGAASEGGGPSEGLGAAPPPEDDELTDLLVCLGQEEAKVRMWMPGGGWVSVARVTALFDAAAALGLAQRCMASWPAGALAP</sequence>
<dbReference type="GO" id="GO:0005795">
    <property type="term" value="C:Golgi stack"/>
    <property type="evidence" value="ECO:0007669"/>
    <property type="project" value="TreeGrafter"/>
</dbReference>
<evidence type="ECO:0000313" key="4">
    <source>
        <dbReference type="EMBL" id="JAT70985.1"/>
    </source>
</evidence>
<name>A0A1D1ZW64_AUXPR</name>
<feature type="coiled-coil region" evidence="1">
    <location>
        <begin position="766"/>
        <end position="835"/>
    </location>
</feature>
<protein>
    <recommendedName>
        <fullName evidence="3">Uso1/p115-like vesicle tethering protein C-terminal domain-containing protein</fullName>
    </recommendedName>
</protein>
<feature type="compositionally biased region" description="Low complexity" evidence="2">
    <location>
        <begin position="724"/>
        <end position="748"/>
    </location>
</feature>
<dbReference type="GO" id="GO:0061025">
    <property type="term" value="P:membrane fusion"/>
    <property type="evidence" value="ECO:0007669"/>
    <property type="project" value="TreeGrafter"/>
</dbReference>
<dbReference type="AlphaFoldDB" id="A0A1D1ZW64"/>
<dbReference type="InterPro" id="IPR006955">
    <property type="entry name" value="Uso1_p115_C"/>
</dbReference>
<dbReference type="GO" id="GO:0012507">
    <property type="term" value="C:ER to Golgi transport vesicle membrane"/>
    <property type="evidence" value="ECO:0007669"/>
    <property type="project" value="TreeGrafter"/>
</dbReference>
<dbReference type="PANTHER" id="PTHR10013:SF0">
    <property type="entry name" value="GENERAL VESICULAR TRANSPORT FACTOR P115"/>
    <property type="match status" value="1"/>
</dbReference>
<proteinExistence type="predicted"/>
<gene>
    <name evidence="4" type="ORF">g.23507</name>
</gene>
<feature type="domain" description="Uso1/p115-like vesicle tethering protein C-terminal" evidence="3">
    <location>
        <begin position="774"/>
        <end position="877"/>
    </location>
</feature>
<evidence type="ECO:0000259" key="3">
    <source>
        <dbReference type="Pfam" id="PF04871"/>
    </source>
</evidence>
<organism evidence="4">
    <name type="scientific">Auxenochlorella protothecoides</name>
    <name type="common">Green microalga</name>
    <name type="synonym">Chlorella protothecoides</name>
    <dbReference type="NCBI Taxonomy" id="3075"/>
    <lineage>
        <taxon>Eukaryota</taxon>
        <taxon>Viridiplantae</taxon>
        <taxon>Chlorophyta</taxon>
        <taxon>core chlorophytes</taxon>
        <taxon>Trebouxiophyceae</taxon>
        <taxon>Chlorellales</taxon>
        <taxon>Chlorellaceae</taxon>
        <taxon>Auxenochlorella</taxon>
    </lineage>
</organism>
<dbReference type="Pfam" id="PF04871">
    <property type="entry name" value="Uso1_p115_C"/>
    <property type="match status" value="1"/>
</dbReference>
<dbReference type="EMBL" id="GDKF01007637">
    <property type="protein sequence ID" value="JAT70985.1"/>
    <property type="molecule type" value="Transcribed_RNA"/>
</dbReference>